<dbReference type="Proteomes" id="UP000630353">
    <property type="component" value="Unassembled WGS sequence"/>
</dbReference>
<dbReference type="Gene3D" id="3.30.1370.60">
    <property type="entry name" value="Hypothetical oxidoreductase yiak, domain 2"/>
    <property type="match status" value="1"/>
</dbReference>
<accession>A0A919CQ86</accession>
<dbReference type="GO" id="GO:0016491">
    <property type="term" value="F:oxidoreductase activity"/>
    <property type="evidence" value="ECO:0007669"/>
    <property type="project" value="UniProtKB-KW"/>
</dbReference>
<gene>
    <name evidence="3" type="ORF">GCM10017083_29440</name>
</gene>
<dbReference type="InterPro" id="IPR003767">
    <property type="entry name" value="Malate/L-lactate_DH-like"/>
</dbReference>
<keyword evidence="2" id="KW-0560">Oxidoreductase</keyword>
<dbReference type="PANTHER" id="PTHR11091">
    <property type="entry name" value="OXIDOREDUCTASE-RELATED"/>
    <property type="match status" value="1"/>
</dbReference>
<name>A0A919CQ86_9PROT</name>
<protein>
    <submittedName>
        <fullName evidence="3">Malate dehydrogenase</fullName>
    </submittedName>
</protein>
<dbReference type="RefSeq" id="WP_189990875.1">
    <property type="nucleotide sequence ID" value="NZ_BMZS01000006.1"/>
</dbReference>
<comment type="similarity">
    <text evidence="1">Belongs to the LDH2/MDH2 oxidoreductase family.</text>
</comment>
<reference evidence="3" key="1">
    <citation type="journal article" date="2014" name="Int. J. Syst. Evol. Microbiol.">
        <title>Complete genome sequence of Corynebacterium casei LMG S-19264T (=DSM 44701T), isolated from a smear-ripened cheese.</title>
        <authorList>
            <consortium name="US DOE Joint Genome Institute (JGI-PGF)"/>
            <person name="Walter F."/>
            <person name="Albersmeier A."/>
            <person name="Kalinowski J."/>
            <person name="Ruckert C."/>
        </authorList>
    </citation>
    <scope>NUCLEOTIDE SEQUENCE</scope>
    <source>
        <strain evidence="3">KCTC 42651</strain>
    </source>
</reference>
<dbReference type="Gene3D" id="1.10.1530.10">
    <property type="match status" value="1"/>
</dbReference>
<dbReference type="InterPro" id="IPR036111">
    <property type="entry name" value="Mal/L-sulfo/L-lacto_DH-like_sf"/>
</dbReference>
<proteinExistence type="inferred from homology"/>
<reference evidence="3" key="2">
    <citation type="submission" date="2020-09" db="EMBL/GenBank/DDBJ databases">
        <authorList>
            <person name="Sun Q."/>
            <person name="Kim S."/>
        </authorList>
    </citation>
    <scope>NUCLEOTIDE SEQUENCE</scope>
    <source>
        <strain evidence="3">KCTC 42651</strain>
    </source>
</reference>
<dbReference type="PANTHER" id="PTHR11091:SF0">
    <property type="entry name" value="MALATE DEHYDROGENASE"/>
    <property type="match status" value="1"/>
</dbReference>
<keyword evidence="4" id="KW-1185">Reference proteome</keyword>
<evidence type="ECO:0000313" key="3">
    <source>
        <dbReference type="EMBL" id="GHD53122.1"/>
    </source>
</evidence>
<dbReference type="InterPro" id="IPR043143">
    <property type="entry name" value="Mal/L-sulf/L-lact_DH-like_NADP"/>
</dbReference>
<comment type="caution">
    <text evidence="3">The sequence shown here is derived from an EMBL/GenBank/DDBJ whole genome shotgun (WGS) entry which is preliminary data.</text>
</comment>
<dbReference type="EMBL" id="BMZS01000006">
    <property type="protein sequence ID" value="GHD53122.1"/>
    <property type="molecule type" value="Genomic_DNA"/>
</dbReference>
<dbReference type="InterPro" id="IPR043144">
    <property type="entry name" value="Mal/L-sulf/L-lact_DH-like_ah"/>
</dbReference>
<organism evidence="3 4">
    <name type="scientific">Thalassobaculum fulvum</name>
    <dbReference type="NCBI Taxonomy" id="1633335"/>
    <lineage>
        <taxon>Bacteria</taxon>
        <taxon>Pseudomonadati</taxon>
        <taxon>Pseudomonadota</taxon>
        <taxon>Alphaproteobacteria</taxon>
        <taxon>Rhodospirillales</taxon>
        <taxon>Thalassobaculaceae</taxon>
        <taxon>Thalassobaculum</taxon>
    </lineage>
</organism>
<evidence type="ECO:0000313" key="4">
    <source>
        <dbReference type="Proteomes" id="UP000630353"/>
    </source>
</evidence>
<evidence type="ECO:0000256" key="2">
    <source>
        <dbReference type="ARBA" id="ARBA00023002"/>
    </source>
</evidence>
<sequence>MTGTVTLAFDDALALARQALAASGAGHETAEVTAEALVEAEAEGLAGVGLAHLVTYCEALRDGRIDGRAEPAVERPAPALLRADARGGVGHLAFRRSLDDLTAAARTCGVAVFTCRNGFTNAALGWFAARLAERGLVAMAATNGGPALLAASGSTRPVFCTNPMAFAAPVAGRPPLLIDQSSSATAFVNIALAAARGEPIPEGWALDRDGAPTTDPAAAMAGVLLPFGGARGGNVALMVEVLAAGLTGANWSLDAPSFLAGDRSPGVGLFVQALDPDALFGGGFAERLAAYLERIEAAYGAYVPGRSRADKAAAARRDGIAIPSDLYTRLQGFAGTGG</sequence>
<dbReference type="Pfam" id="PF02615">
    <property type="entry name" value="Ldh_2"/>
    <property type="match status" value="1"/>
</dbReference>
<dbReference type="SUPFAM" id="SSF89733">
    <property type="entry name" value="L-sulfolactate dehydrogenase-like"/>
    <property type="match status" value="1"/>
</dbReference>
<dbReference type="AlphaFoldDB" id="A0A919CQ86"/>
<evidence type="ECO:0000256" key="1">
    <source>
        <dbReference type="ARBA" id="ARBA00006056"/>
    </source>
</evidence>